<keyword evidence="6 12" id="KW-0547">Nucleotide-binding</keyword>
<evidence type="ECO:0000256" key="8">
    <source>
        <dbReference type="ARBA" id="ARBA00031908"/>
    </source>
</evidence>
<evidence type="ECO:0000256" key="11">
    <source>
        <dbReference type="ARBA" id="ARBA00049057"/>
    </source>
</evidence>
<comment type="catalytic activity">
    <reaction evidence="11 12">
        <text>2-formamido-N(1)-(5-O-phospho-beta-D-ribosyl)acetamidine + ATP = 5-amino-1-(5-phospho-beta-D-ribosyl)imidazole + ADP + phosphate + H(+)</text>
        <dbReference type="Rhea" id="RHEA:23032"/>
        <dbReference type="ChEBI" id="CHEBI:15378"/>
        <dbReference type="ChEBI" id="CHEBI:30616"/>
        <dbReference type="ChEBI" id="CHEBI:43474"/>
        <dbReference type="ChEBI" id="CHEBI:137981"/>
        <dbReference type="ChEBI" id="CHEBI:147287"/>
        <dbReference type="ChEBI" id="CHEBI:456216"/>
        <dbReference type="EC" id="6.3.3.1"/>
    </reaction>
</comment>
<dbReference type="Proteomes" id="UP001314903">
    <property type="component" value="Unassembled WGS sequence"/>
</dbReference>
<dbReference type="HAMAP" id="MF_00741">
    <property type="entry name" value="AIRS"/>
    <property type="match status" value="1"/>
</dbReference>
<dbReference type="InterPro" id="IPR004733">
    <property type="entry name" value="PurM_cligase"/>
</dbReference>
<gene>
    <name evidence="12" type="primary">purM</name>
    <name evidence="15" type="ORF">J2Z35_000902</name>
</gene>
<feature type="domain" description="PurM-like C-terminal" evidence="14">
    <location>
        <begin position="178"/>
        <end position="342"/>
    </location>
</feature>
<protein>
    <recommendedName>
        <fullName evidence="4 12">Phosphoribosylformylglycinamidine cyclo-ligase</fullName>
        <ecNumber evidence="3 12">6.3.3.1</ecNumber>
    </recommendedName>
    <alternativeName>
        <fullName evidence="9 12">AIR synthase</fullName>
    </alternativeName>
    <alternativeName>
        <fullName evidence="10 12">AIRS</fullName>
    </alternativeName>
    <alternativeName>
        <fullName evidence="8 12">Phosphoribosyl-aminoimidazole synthetase</fullName>
    </alternativeName>
</protein>
<dbReference type="InterPro" id="IPR036676">
    <property type="entry name" value="PurM-like_C_sf"/>
</dbReference>
<evidence type="ECO:0000259" key="14">
    <source>
        <dbReference type="Pfam" id="PF02769"/>
    </source>
</evidence>
<dbReference type="InterPro" id="IPR010918">
    <property type="entry name" value="PurM-like_C_dom"/>
</dbReference>
<dbReference type="InterPro" id="IPR036921">
    <property type="entry name" value="PurM-like_N_sf"/>
</dbReference>
<dbReference type="PANTHER" id="PTHR10520:SF12">
    <property type="entry name" value="TRIFUNCTIONAL PURINE BIOSYNTHETIC PROTEIN ADENOSINE-3"/>
    <property type="match status" value="1"/>
</dbReference>
<evidence type="ECO:0000259" key="13">
    <source>
        <dbReference type="Pfam" id="PF00586"/>
    </source>
</evidence>
<keyword evidence="12" id="KW-0658">Purine biosynthesis</keyword>
<keyword evidence="7 12" id="KW-0067">ATP-binding</keyword>
<dbReference type="SUPFAM" id="SSF56042">
    <property type="entry name" value="PurM C-terminal domain-like"/>
    <property type="match status" value="1"/>
</dbReference>
<evidence type="ECO:0000313" key="15">
    <source>
        <dbReference type="EMBL" id="MBP2027108.1"/>
    </source>
</evidence>
<comment type="caution">
    <text evidence="15">The sequence shown here is derived from an EMBL/GenBank/DDBJ whole genome shotgun (WGS) entry which is preliminary data.</text>
</comment>
<comment type="pathway">
    <text evidence="1 12">Purine metabolism; IMP biosynthesis via de novo pathway; 5-amino-1-(5-phospho-D-ribosyl)imidazole from N(2)-formyl-N(1)-(5-phospho-D-ribosyl)glycinamide: step 2/2.</text>
</comment>
<evidence type="ECO:0000256" key="12">
    <source>
        <dbReference type="HAMAP-Rule" id="MF_00741"/>
    </source>
</evidence>
<dbReference type="NCBIfam" id="TIGR00878">
    <property type="entry name" value="purM"/>
    <property type="match status" value="1"/>
</dbReference>
<dbReference type="SUPFAM" id="SSF55326">
    <property type="entry name" value="PurM N-terminal domain-like"/>
    <property type="match status" value="1"/>
</dbReference>
<dbReference type="EC" id="6.3.3.1" evidence="3 12"/>
<evidence type="ECO:0000256" key="2">
    <source>
        <dbReference type="ARBA" id="ARBA00010280"/>
    </source>
</evidence>
<evidence type="ECO:0000256" key="3">
    <source>
        <dbReference type="ARBA" id="ARBA00013047"/>
    </source>
</evidence>
<dbReference type="Gene3D" id="3.90.650.10">
    <property type="entry name" value="PurM-like C-terminal domain"/>
    <property type="match status" value="1"/>
</dbReference>
<evidence type="ECO:0000256" key="6">
    <source>
        <dbReference type="ARBA" id="ARBA00022741"/>
    </source>
</evidence>
<feature type="domain" description="PurM-like N-terminal" evidence="13">
    <location>
        <begin position="57"/>
        <end position="163"/>
    </location>
</feature>
<organism evidence="15 16">
    <name type="scientific">Acetoanaerobium pronyense</name>
    <dbReference type="NCBI Taxonomy" id="1482736"/>
    <lineage>
        <taxon>Bacteria</taxon>
        <taxon>Bacillati</taxon>
        <taxon>Bacillota</taxon>
        <taxon>Clostridia</taxon>
        <taxon>Peptostreptococcales</taxon>
        <taxon>Filifactoraceae</taxon>
        <taxon>Acetoanaerobium</taxon>
    </lineage>
</organism>
<dbReference type="Gene3D" id="3.30.1330.10">
    <property type="entry name" value="PurM-like, N-terminal domain"/>
    <property type="match status" value="1"/>
</dbReference>
<proteinExistence type="inferred from homology"/>
<keyword evidence="16" id="KW-1185">Reference proteome</keyword>
<accession>A0ABS4KH56</accession>
<dbReference type="EMBL" id="JAGGLI010000007">
    <property type="protein sequence ID" value="MBP2027108.1"/>
    <property type="molecule type" value="Genomic_DNA"/>
</dbReference>
<dbReference type="Pfam" id="PF00586">
    <property type="entry name" value="AIRS"/>
    <property type="match status" value="1"/>
</dbReference>
<evidence type="ECO:0000256" key="5">
    <source>
        <dbReference type="ARBA" id="ARBA00022598"/>
    </source>
</evidence>
<evidence type="ECO:0000256" key="9">
    <source>
        <dbReference type="ARBA" id="ARBA00032931"/>
    </source>
</evidence>
<evidence type="ECO:0000256" key="7">
    <source>
        <dbReference type="ARBA" id="ARBA00022840"/>
    </source>
</evidence>
<dbReference type="Pfam" id="PF02769">
    <property type="entry name" value="AIRS_C"/>
    <property type="match status" value="1"/>
</dbReference>
<reference evidence="15 16" key="1">
    <citation type="submission" date="2021-03" db="EMBL/GenBank/DDBJ databases">
        <title>Genomic Encyclopedia of Type Strains, Phase IV (KMG-IV): sequencing the most valuable type-strain genomes for metagenomic binning, comparative biology and taxonomic classification.</title>
        <authorList>
            <person name="Goeker M."/>
        </authorList>
    </citation>
    <scope>NUCLEOTIDE SEQUENCE [LARGE SCALE GENOMIC DNA]</scope>
    <source>
        <strain evidence="15 16">DSM 27512</strain>
    </source>
</reference>
<keyword evidence="12" id="KW-0963">Cytoplasm</keyword>
<dbReference type="CDD" id="cd02196">
    <property type="entry name" value="PurM"/>
    <property type="match status" value="1"/>
</dbReference>
<dbReference type="PANTHER" id="PTHR10520">
    <property type="entry name" value="TRIFUNCTIONAL PURINE BIOSYNTHETIC PROTEIN ADENOSINE-3-RELATED"/>
    <property type="match status" value="1"/>
</dbReference>
<name>A0ABS4KH56_9FIRM</name>
<dbReference type="InterPro" id="IPR016188">
    <property type="entry name" value="PurM-like_N"/>
</dbReference>
<evidence type="ECO:0000256" key="4">
    <source>
        <dbReference type="ARBA" id="ARBA00020367"/>
    </source>
</evidence>
<dbReference type="RefSeq" id="WP_209659828.1">
    <property type="nucleotide sequence ID" value="NZ_JAGGLI010000007.1"/>
</dbReference>
<sequence>MDKLTYAQSGVNIDEGNRAVELMKEKVKSTYTDGVVGDIGAFSGGFSLKAFMNMEEPVLLSATDGVGTKLLVAQMMDSHATVGQDLVAMCVNDLICQGARPLFFLDYIATGKVSAEKVAGIVAGIADGCKMANCALIGGETAEMPDLYKEDEYDLAGFAVGIADKKKLIDGSKVSEKDVIVGLSSSGIHSNGYSLARKLFFDKLNLNLDDQFGEAGKKIGDMLLTPTKIYVNTVMEILEKFEVKGIAHITGGGLLENVPRVLNDDLDAHIYKDSWDMPDIFQGIIDLNMIEEEELYRSFNMGIGMVLIASESDAQGIFDLVNSKKIDQAHIIGTIEKGSKKVVLK</sequence>
<dbReference type="GO" id="GO:0004641">
    <property type="term" value="F:phosphoribosylformylglycinamidine cyclo-ligase activity"/>
    <property type="evidence" value="ECO:0007669"/>
    <property type="project" value="UniProtKB-EC"/>
</dbReference>
<evidence type="ECO:0000256" key="10">
    <source>
        <dbReference type="ARBA" id="ARBA00033093"/>
    </source>
</evidence>
<evidence type="ECO:0000256" key="1">
    <source>
        <dbReference type="ARBA" id="ARBA00004686"/>
    </source>
</evidence>
<keyword evidence="5 12" id="KW-0436">Ligase</keyword>
<comment type="similarity">
    <text evidence="2 12">Belongs to the AIR synthase family.</text>
</comment>
<comment type="subcellular location">
    <subcellularLocation>
        <location evidence="12">Cytoplasm</location>
    </subcellularLocation>
</comment>
<evidence type="ECO:0000313" key="16">
    <source>
        <dbReference type="Proteomes" id="UP001314903"/>
    </source>
</evidence>